<gene>
    <name evidence="7" type="ordered locus">SAR116_0775</name>
</gene>
<evidence type="ECO:0000259" key="6">
    <source>
        <dbReference type="Pfam" id="PF00155"/>
    </source>
</evidence>
<keyword evidence="3" id="KW-0663">Pyridoxal phosphate</keyword>
<evidence type="ECO:0000313" key="8">
    <source>
        <dbReference type="Proteomes" id="UP000007460"/>
    </source>
</evidence>
<dbReference type="InterPro" id="IPR015422">
    <property type="entry name" value="PyrdxlP-dep_Trfase_small"/>
</dbReference>
<dbReference type="Pfam" id="PF00155">
    <property type="entry name" value="Aminotran_1_2"/>
    <property type="match status" value="1"/>
</dbReference>
<keyword evidence="8" id="KW-1185">Reference proteome</keyword>
<keyword evidence="7" id="KW-0808">Transferase</keyword>
<comment type="cofactor">
    <cofactor evidence="1">
        <name>pyridoxal 5'-phosphate</name>
        <dbReference type="ChEBI" id="CHEBI:597326"/>
    </cofactor>
</comment>
<dbReference type="Proteomes" id="UP000007460">
    <property type="component" value="Chromosome"/>
</dbReference>
<dbReference type="InterPro" id="IPR051798">
    <property type="entry name" value="Class-II_PLP-Dep_Aminotrans"/>
</dbReference>
<feature type="domain" description="Aminotransferase class I/classII large" evidence="6">
    <location>
        <begin position="40"/>
        <end position="383"/>
    </location>
</feature>
<dbReference type="PANTHER" id="PTHR43525:SF1">
    <property type="entry name" value="PROTEIN MALY"/>
    <property type="match status" value="1"/>
</dbReference>
<reference evidence="7 8" key="1">
    <citation type="journal article" date="2010" name="J. Bacteriol.">
        <title>Complete genome sequence of "Candidatus Puniceispirillum marinum" IMCC1322, a representative of the SAR116 clade in the Alphaproteobacteria.</title>
        <authorList>
            <person name="Oh H.M."/>
            <person name="Kwon K.K."/>
            <person name="Kang I."/>
            <person name="Kang S.G."/>
            <person name="Lee J.H."/>
            <person name="Kim S.J."/>
            <person name="Cho J.C."/>
        </authorList>
    </citation>
    <scope>NUCLEOTIDE SEQUENCE [LARGE SCALE GENOMIC DNA]</scope>
    <source>
        <strain evidence="7 8">IMCC1322</strain>
    </source>
</reference>
<dbReference type="EC" id="4.4.1.13" evidence="2"/>
<name>D5BRX1_PUNMI</name>
<evidence type="ECO:0000256" key="4">
    <source>
        <dbReference type="ARBA" id="ARBA00023239"/>
    </source>
</evidence>
<dbReference type="CDD" id="cd00609">
    <property type="entry name" value="AAT_like"/>
    <property type="match status" value="1"/>
</dbReference>
<dbReference type="AlphaFoldDB" id="D5BRX1"/>
<dbReference type="PANTHER" id="PTHR43525">
    <property type="entry name" value="PROTEIN MALY"/>
    <property type="match status" value="1"/>
</dbReference>
<dbReference type="InterPro" id="IPR015424">
    <property type="entry name" value="PyrdxlP-dep_Trfase"/>
</dbReference>
<proteinExistence type="inferred from homology"/>
<protein>
    <recommendedName>
        <fullName evidence="2">cysteine-S-conjugate beta-lyase</fullName>
        <ecNumber evidence="2">4.4.1.13</ecNumber>
    </recommendedName>
</protein>
<dbReference type="Gene3D" id="3.90.1150.10">
    <property type="entry name" value="Aspartate Aminotransferase, domain 1"/>
    <property type="match status" value="1"/>
</dbReference>
<dbReference type="GO" id="GO:0030170">
    <property type="term" value="F:pyridoxal phosphate binding"/>
    <property type="evidence" value="ECO:0007669"/>
    <property type="project" value="InterPro"/>
</dbReference>
<dbReference type="InterPro" id="IPR004839">
    <property type="entry name" value="Aminotransferase_I/II_large"/>
</dbReference>
<dbReference type="InterPro" id="IPR027619">
    <property type="entry name" value="C-S_lyase_PatB-like"/>
</dbReference>
<sequence>MTIDFDEIINRVNTHSDKWDTMQANYNVSPHDGIPMWVADMDFKPPQAVADAVKNMHAHGVYGYYGDDTSFRDALVGWMHRRHGWTVQPDWIVNTHGLVNALSLAVHAFTDIGDSVVIFSPVYHAFQRLIKANDRKVIESELVLDDGRYSMDLDALALQLQGDEKLMFLCSPHNPGGRIWTKDELRAVAAFCAERDIILISDEVHHDLILDGHEHHVLAKIAPEFEANLITLAATTKTFNLAGAMLGSVIIENEMLREQFVKAHKAAGTSLNRFGMIMSEAAYKHGDEWLDALRLYLSENNRIFAAGIRRIPGLTIMPLEATYLTWVGFADTGMSADEFNDRVTQKARIAGNFGSSFGAGGDDFMRFNLATRRALIEEAVERLQDAFSDLQ</sequence>
<dbReference type="Gene3D" id="3.40.640.10">
    <property type="entry name" value="Type I PLP-dependent aspartate aminotransferase-like (Major domain)"/>
    <property type="match status" value="1"/>
</dbReference>
<evidence type="ECO:0000313" key="7">
    <source>
        <dbReference type="EMBL" id="ADE39018.1"/>
    </source>
</evidence>
<dbReference type="STRING" id="488538.SAR116_0775"/>
<comment type="similarity">
    <text evidence="5">Belongs to the class-II pyridoxal-phosphate-dependent aminotransferase family. MalY/PatB cystathionine beta-lyase subfamily.</text>
</comment>
<accession>D5BRX1</accession>
<dbReference type="InterPro" id="IPR015421">
    <property type="entry name" value="PyrdxlP-dep_Trfase_major"/>
</dbReference>
<evidence type="ECO:0000256" key="2">
    <source>
        <dbReference type="ARBA" id="ARBA00012224"/>
    </source>
</evidence>
<dbReference type="HOGENOM" id="CLU_017584_15_0_5"/>
<dbReference type="GO" id="GO:0047804">
    <property type="term" value="F:cysteine-S-conjugate beta-lyase activity"/>
    <property type="evidence" value="ECO:0007669"/>
    <property type="project" value="UniProtKB-EC"/>
</dbReference>
<dbReference type="SUPFAM" id="SSF53383">
    <property type="entry name" value="PLP-dependent transferases"/>
    <property type="match status" value="1"/>
</dbReference>
<evidence type="ECO:0000256" key="3">
    <source>
        <dbReference type="ARBA" id="ARBA00022898"/>
    </source>
</evidence>
<dbReference type="eggNOG" id="COG1168">
    <property type="taxonomic scope" value="Bacteria"/>
</dbReference>
<keyword evidence="7" id="KW-0032">Aminotransferase</keyword>
<keyword evidence="4" id="KW-0456">Lyase</keyword>
<dbReference type="GO" id="GO:0008483">
    <property type="term" value="F:transaminase activity"/>
    <property type="evidence" value="ECO:0007669"/>
    <property type="project" value="UniProtKB-KW"/>
</dbReference>
<evidence type="ECO:0000256" key="5">
    <source>
        <dbReference type="ARBA" id="ARBA00037974"/>
    </source>
</evidence>
<dbReference type="KEGG" id="apb:SAR116_0775"/>
<dbReference type="NCBIfam" id="TIGR04350">
    <property type="entry name" value="C_S_lyase_PatB"/>
    <property type="match status" value="1"/>
</dbReference>
<dbReference type="EMBL" id="CP001751">
    <property type="protein sequence ID" value="ADE39018.1"/>
    <property type="molecule type" value="Genomic_DNA"/>
</dbReference>
<evidence type="ECO:0000256" key="1">
    <source>
        <dbReference type="ARBA" id="ARBA00001933"/>
    </source>
</evidence>
<dbReference type="RefSeq" id="WP_013045647.1">
    <property type="nucleotide sequence ID" value="NC_014010.1"/>
</dbReference>
<organism evidence="7 8">
    <name type="scientific">Puniceispirillum marinum (strain IMCC1322)</name>
    <dbReference type="NCBI Taxonomy" id="488538"/>
    <lineage>
        <taxon>Bacteria</taxon>
        <taxon>Pseudomonadati</taxon>
        <taxon>Pseudomonadota</taxon>
        <taxon>Alphaproteobacteria</taxon>
        <taxon>Candidatus Puniceispirillales</taxon>
        <taxon>Candidatus Puniceispirillaceae</taxon>
        <taxon>Candidatus Puniceispirillum</taxon>
    </lineage>
</organism>